<dbReference type="InterPro" id="IPR023210">
    <property type="entry name" value="NADP_OxRdtase_dom"/>
</dbReference>
<reference evidence="4" key="1">
    <citation type="submission" date="2018-11" db="EMBL/GenBank/DDBJ databases">
        <title>Henneguya salminicola genome and transcriptome.</title>
        <authorList>
            <person name="Yahalomi D."/>
            <person name="Atkinson S.D."/>
            <person name="Neuhof M."/>
            <person name="Chang E.S."/>
            <person name="Philippe H."/>
            <person name="Cartwright P."/>
            <person name="Bartholomew J.L."/>
            <person name="Huchon D."/>
        </authorList>
    </citation>
    <scope>NUCLEOTIDE SEQUENCE</scope>
    <source>
        <strain evidence="4">Hz1</strain>
        <tissue evidence="4">Whole</tissue>
    </source>
</reference>
<name>A0A6G3MIN1_HENSL</name>
<evidence type="ECO:0000256" key="2">
    <source>
        <dbReference type="ARBA" id="ARBA00038157"/>
    </source>
</evidence>
<keyword evidence="1" id="KW-0560">Oxidoreductase</keyword>
<accession>A0A6G3MIN1</accession>
<evidence type="ECO:0000256" key="1">
    <source>
        <dbReference type="ARBA" id="ARBA00023002"/>
    </source>
</evidence>
<comment type="similarity">
    <text evidence="2">Belongs to the aldo/keto reductase family. Aldo/keto reductase 2 subfamily.</text>
</comment>
<dbReference type="Pfam" id="PF00248">
    <property type="entry name" value="Aldo_ket_red"/>
    <property type="match status" value="1"/>
</dbReference>
<dbReference type="PANTHER" id="PTHR43364:SF4">
    <property type="entry name" value="NAD(P)-LINKED OXIDOREDUCTASE SUPERFAMILY PROTEIN"/>
    <property type="match status" value="1"/>
</dbReference>
<dbReference type="EMBL" id="GHBP01005238">
    <property type="protein sequence ID" value="NDJ93833.1"/>
    <property type="molecule type" value="Transcribed_RNA"/>
</dbReference>
<dbReference type="SUPFAM" id="SSF51430">
    <property type="entry name" value="NAD(P)-linked oxidoreductase"/>
    <property type="match status" value="1"/>
</dbReference>
<sequence length="160" mass="18300">MNLKCREVEKELIPCLRDYGISFYAYNPLAGGLLTGRYKFTDKDSWDIKTKCRFHGLGGASSKMYQDRFWHKNYFTAIDRIKNSLPITKTMAQSSLDWLINHSHLSTNHGDAIIIGASTLDQYKNNMEIVMNSEPLPTQAVKCINQAYLEISGCVATYYR</sequence>
<dbReference type="GO" id="GO:0016491">
    <property type="term" value="F:oxidoreductase activity"/>
    <property type="evidence" value="ECO:0007669"/>
    <property type="project" value="UniProtKB-KW"/>
</dbReference>
<dbReference type="InterPro" id="IPR036812">
    <property type="entry name" value="NAD(P)_OxRdtase_dom_sf"/>
</dbReference>
<evidence type="ECO:0000313" key="4">
    <source>
        <dbReference type="EMBL" id="NDJ93833.1"/>
    </source>
</evidence>
<dbReference type="PANTHER" id="PTHR43364">
    <property type="entry name" value="NADH-SPECIFIC METHYLGLYOXAL REDUCTASE-RELATED"/>
    <property type="match status" value="1"/>
</dbReference>
<feature type="domain" description="NADP-dependent oxidoreductase" evidence="3">
    <location>
        <begin position="6"/>
        <end position="147"/>
    </location>
</feature>
<organism evidence="4">
    <name type="scientific">Henneguya salminicola</name>
    <name type="common">Myxosporean</name>
    <dbReference type="NCBI Taxonomy" id="69463"/>
    <lineage>
        <taxon>Eukaryota</taxon>
        <taxon>Metazoa</taxon>
        <taxon>Cnidaria</taxon>
        <taxon>Myxozoa</taxon>
        <taxon>Myxosporea</taxon>
        <taxon>Bivalvulida</taxon>
        <taxon>Platysporina</taxon>
        <taxon>Myxobolidae</taxon>
        <taxon>Henneguya</taxon>
    </lineage>
</organism>
<protein>
    <submittedName>
        <fullName evidence="4">Aflatoxin B1 aldehyde reductase member 3 (Trinotate prediction)</fullName>
    </submittedName>
</protein>
<dbReference type="OrthoDB" id="48988at2759"/>
<evidence type="ECO:0000259" key="3">
    <source>
        <dbReference type="Pfam" id="PF00248"/>
    </source>
</evidence>
<dbReference type="Gene3D" id="3.20.20.100">
    <property type="entry name" value="NADP-dependent oxidoreductase domain"/>
    <property type="match status" value="1"/>
</dbReference>
<dbReference type="InterPro" id="IPR050523">
    <property type="entry name" value="AKR_Detox_Biosynth"/>
</dbReference>
<dbReference type="AlphaFoldDB" id="A0A6G3MIN1"/>
<proteinExistence type="inferred from homology"/>